<dbReference type="OrthoDB" id="9789603at2"/>
<gene>
    <name evidence="1" type="ORF">SAMN06297382_1595</name>
</gene>
<proteinExistence type="predicted"/>
<dbReference type="Proteomes" id="UP000198346">
    <property type="component" value="Unassembled WGS sequence"/>
</dbReference>
<reference evidence="1 2" key="1">
    <citation type="submission" date="2017-07" db="EMBL/GenBank/DDBJ databases">
        <authorList>
            <person name="Sun Z.S."/>
            <person name="Albrecht U."/>
            <person name="Echele G."/>
            <person name="Lee C.C."/>
        </authorList>
    </citation>
    <scope>NUCLEOTIDE SEQUENCE [LARGE SCALE GENOMIC DNA]</scope>
    <source>
        <strain evidence="1 2">CGMCC 1.12710</strain>
    </source>
</reference>
<dbReference type="AlphaFoldDB" id="A0A239PU24"/>
<keyword evidence="2" id="KW-1185">Reference proteome</keyword>
<accession>A0A239PU24</accession>
<evidence type="ECO:0000313" key="2">
    <source>
        <dbReference type="Proteomes" id="UP000198346"/>
    </source>
</evidence>
<dbReference type="RefSeq" id="WP_089412078.1">
    <property type="nucleotide sequence ID" value="NZ_FZQA01000003.1"/>
</dbReference>
<name>A0A239PU24_9PROT</name>
<organism evidence="1 2">
    <name type="scientific">Amphiplicatus metriothermophilus</name>
    <dbReference type="NCBI Taxonomy" id="1519374"/>
    <lineage>
        <taxon>Bacteria</taxon>
        <taxon>Pseudomonadati</taxon>
        <taxon>Pseudomonadota</taxon>
        <taxon>Alphaproteobacteria</taxon>
        <taxon>Parvularculales</taxon>
        <taxon>Parvularculaceae</taxon>
        <taxon>Amphiplicatus</taxon>
    </lineage>
</organism>
<dbReference type="EMBL" id="FZQA01000003">
    <property type="protein sequence ID" value="SNT73197.1"/>
    <property type="molecule type" value="Genomic_DNA"/>
</dbReference>
<evidence type="ECO:0000313" key="1">
    <source>
        <dbReference type="EMBL" id="SNT73197.1"/>
    </source>
</evidence>
<sequence length="191" mass="22095">MEQQVESIAAIAGLIITLIVFTVRQHAVHVAAVRDTYMKLELSSNEIFRFEADKAAILAPYHAASCPALARSPECDLIAENFYLQQLNLFEVSVRFRKNGVMEKSVFGSWVAWYYEVLTSWHFRELWPDLRLHYTPELRAIFDDPVATFDEKADDGPRRRAFFAHVAKVLKCRIIRDWLDEKRPGRGSRHA</sequence>
<protein>
    <submittedName>
        <fullName evidence="1">Uncharacterized protein</fullName>
    </submittedName>
</protein>